<dbReference type="RefSeq" id="XP_033461193.1">
    <property type="nucleotide sequence ID" value="XM_033599403.1"/>
</dbReference>
<reference evidence="3" key="3">
    <citation type="submission" date="2025-08" db="UniProtKB">
        <authorList>
            <consortium name="RefSeq"/>
        </authorList>
    </citation>
    <scope>IDENTIFICATION</scope>
    <source>
        <strain evidence="3">CBS 342.82</strain>
    </source>
</reference>
<dbReference type="GeneID" id="54357202"/>
<feature type="signal peptide" evidence="1">
    <location>
        <begin position="1"/>
        <end position="31"/>
    </location>
</feature>
<organism evidence="3">
    <name type="scientific">Dissoconium aciculare CBS 342.82</name>
    <dbReference type="NCBI Taxonomy" id="1314786"/>
    <lineage>
        <taxon>Eukaryota</taxon>
        <taxon>Fungi</taxon>
        <taxon>Dikarya</taxon>
        <taxon>Ascomycota</taxon>
        <taxon>Pezizomycotina</taxon>
        <taxon>Dothideomycetes</taxon>
        <taxon>Dothideomycetidae</taxon>
        <taxon>Mycosphaerellales</taxon>
        <taxon>Dissoconiaceae</taxon>
        <taxon>Dissoconium</taxon>
    </lineage>
</organism>
<gene>
    <name evidence="3" type="ORF">K489DRAFT_175675</name>
</gene>
<reference evidence="3" key="1">
    <citation type="submission" date="2020-01" db="EMBL/GenBank/DDBJ databases">
        <authorList>
            <consortium name="DOE Joint Genome Institute"/>
            <person name="Haridas S."/>
            <person name="Albert R."/>
            <person name="Binder M."/>
            <person name="Bloem J."/>
            <person name="Labutti K."/>
            <person name="Salamov A."/>
            <person name="Andreopoulos B."/>
            <person name="Baker S.E."/>
            <person name="Barry K."/>
            <person name="Bills G."/>
            <person name="Bluhm B.H."/>
            <person name="Cannon C."/>
            <person name="Castanera R."/>
            <person name="Culley D.E."/>
            <person name="Daum C."/>
            <person name="Ezra D."/>
            <person name="Gonzalez J.B."/>
            <person name="Henrissat B."/>
            <person name="Kuo A."/>
            <person name="Liang C."/>
            <person name="Lipzen A."/>
            <person name="Lutzoni F."/>
            <person name="Magnuson J."/>
            <person name="Mondo S."/>
            <person name="Nolan M."/>
            <person name="Ohm R."/>
            <person name="Pangilinan J."/>
            <person name="Park H.-J."/>
            <person name="Ramirez L."/>
            <person name="Alfaro M."/>
            <person name="Sun H."/>
            <person name="Tritt A."/>
            <person name="Yoshinaga Y."/>
            <person name="Zwiers L.-H."/>
            <person name="Turgeon B.G."/>
            <person name="Goodwin S.B."/>
            <person name="Spatafora J.W."/>
            <person name="Crous P.W."/>
            <person name="Grigoriev I.V."/>
        </authorList>
    </citation>
    <scope>NUCLEOTIDE SEQUENCE</scope>
    <source>
        <strain evidence="3">CBS 342.82</strain>
    </source>
</reference>
<keyword evidence="2" id="KW-1185">Reference proteome</keyword>
<evidence type="ECO:0000313" key="2">
    <source>
        <dbReference type="Proteomes" id="UP000504637"/>
    </source>
</evidence>
<evidence type="ECO:0000313" key="3">
    <source>
        <dbReference type="RefSeq" id="XP_033461193.1"/>
    </source>
</evidence>
<reference evidence="3" key="2">
    <citation type="submission" date="2020-04" db="EMBL/GenBank/DDBJ databases">
        <authorList>
            <consortium name="NCBI Genome Project"/>
        </authorList>
    </citation>
    <scope>NUCLEOTIDE SEQUENCE</scope>
    <source>
        <strain evidence="3">CBS 342.82</strain>
    </source>
</reference>
<keyword evidence="1" id="KW-0732">Signal</keyword>
<feature type="chain" id="PRO_5026942728" evidence="1">
    <location>
        <begin position="32"/>
        <end position="169"/>
    </location>
</feature>
<dbReference type="Proteomes" id="UP000504637">
    <property type="component" value="Unplaced"/>
</dbReference>
<evidence type="ECO:0000256" key="1">
    <source>
        <dbReference type="SAM" id="SignalP"/>
    </source>
</evidence>
<name>A0A6J3MBF0_9PEZI</name>
<protein>
    <submittedName>
        <fullName evidence="3">Uncharacterized protein</fullName>
    </submittedName>
</protein>
<dbReference type="AlphaFoldDB" id="A0A6J3MBF0"/>
<accession>A0A6J3MBF0</accession>
<proteinExistence type="predicted"/>
<sequence length="169" mass="18066">MVSPYLLHLITFCAVLPVLYPLLCLPGTTTSTTTTTDTSLSLSLSLSPSLPPACICVVENQSTFSLTLRHAAVPSSGLPPRPEAYLHTTTTTNCTFFFFCCCRSLTTLAFVLTTTTAATTTIGIHLNSGRAAIALHLLCPSLLTSLTSVRRRLVDRSILLALIQPNPLS</sequence>